<feature type="compositionally biased region" description="Low complexity" evidence="1">
    <location>
        <begin position="124"/>
        <end position="141"/>
    </location>
</feature>
<feature type="region of interest" description="Disordered" evidence="1">
    <location>
        <begin position="96"/>
        <end position="165"/>
    </location>
</feature>
<dbReference type="AlphaFoldDB" id="A0A836C1J0"/>
<gene>
    <name evidence="2" type="ORF">HYH03_006273</name>
</gene>
<evidence type="ECO:0000313" key="2">
    <source>
        <dbReference type="EMBL" id="KAG2495673.1"/>
    </source>
</evidence>
<sequence>MLLRRAYSTLSTPELRAEYASKMGMPSARANDPRFARFERWRREVIPDLQIQLGYWARSVDYVVDDWKANLERREATLQRLYNACVQALRQLRSAEARRQREQQAQGPHTSPASAPAARRKEPQAQAQAQAHMQAAQQQPWEPQPPGGAASGGRDPADPSVASAGSAWGSLDEIVDPADADVTGGAASSAAGDVSTSAGSTRAGGSGAQAGTGGTGAAADPVAAAEAAMAVAGIRAELEGIQSDSEEGTARVQREVDKRYEQVSTRYPAYPAIVWMDLWEETSELWLARGQAEAQRCAAAGARWAAVEAQLRRELAQAVGVAEAEEMLAQGPIAGAGTGRFEG</sequence>
<feature type="region of interest" description="Disordered" evidence="1">
    <location>
        <begin position="179"/>
        <end position="217"/>
    </location>
</feature>
<name>A0A836C1J0_9CHLO</name>
<reference evidence="2" key="1">
    <citation type="journal article" date="2020" name="bioRxiv">
        <title>Comparative genomics of Chlamydomonas.</title>
        <authorList>
            <person name="Craig R.J."/>
            <person name="Hasan A.R."/>
            <person name="Ness R.W."/>
            <person name="Keightley P.D."/>
        </authorList>
    </citation>
    <scope>NUCLEOTIDE SEQUENCE</scope>
    <source>
        <strain evidence="2">CCAP 11/70</strain>
    </source>
</reference>
<protein>
    <submittedName>
        <fullName evidence="2">Uncharacterized protein</fullName>
    </submittedName>
</protein>
<dbReference type="OrthoDB" id="445556at2759"/>
<evidence type="ECO:0000256" key="1">
    <source>
        <dbReference type="SAM" id="MobiDB-lite"/>
    </source>
</evidence>
<organism evidence="2 3">
    <name type="scientific">Edaphochlamys debaryana</name>
    <dbReference type="NCBI Taxonomy" id="47281"/>
    <lineage>
        <taxon>Eukaryota</taxon>
        <taxon>Viridiplantae</taxon>
        <taxon>Chlorophyta</taxon>
        <taxon>core chlorophytes</taxon>
        <taxon>Chlorophyceae</taxon>
        <taxon>CS clade</taxon>
        <taxon>Chlamydomonadales</taxon>
        <taxon>Chlamydomonadales incertae sedis</taxon>
        <taxon>Edaphochlamys</taxon>
    </lineage>
</organism>
<feature type="compositionally biased region" description="Gly residues" evidence="1">
    <location>
        <begin position="202"/>
        <end position="216"/>
    </location>
</feature>
<comment type="caution">
    <text evidence="2">The sequence shown here is derived from an EMBL/GenBank/DDBJ whole genome shotgun (WGS) entry which is preliminary data.</text>
</comment>
<accession>A0A836C1J0</accession>
<proteinExistence type="predicted"/>
<dbReference type="Proteomes" id="UP000612055">
    <property type="component" value="Unassembled WGS sequence"/>
</dbReference>
<dbReference type="EMBL" id="JAEHOE010000023">
    <property type="protein sequence ID" value="KAG2495673.1"/>
    <property type="molecule type" value="Genomic_DNA"/>
</dbReference>
<keyword evidence="3" id="KW-1185">Reference proteome</keyword>
<evidence type="ECO:0000313" key="3">
    <source>
        <dbReference type="Proteomes" id="UP000612055"/>
    </source>
</evidence>
<feature type="compositionally biased region" description="Low complexity" evidence="1">
    <location>
        <begin position="180"/>
        <end position="201"/>
    </location>
</feature>